<evidence type="ECO:0000313" key="2">
    <source>
        <dbReference type="EMBL" id="HIU21162.1"/>
    </source>
</evidence>
<evidence type="ECO:0008006" key="4">
    <source>
        <dbReference type="Google" id="ProtNLM"/>
    </source>
</evidence>
<evidence type="ECO:0000313" key="3">
    <source>
        <dbReference type="Proteomes" id="UP000824088"/>
    </source>
</evidence>
<organism evidence="2 3">
    <name type="scientific">Candidatus Limadaptatus stercorigallinarum</name>
    <dbReference type="NCBI Taxonomy" id="2840845"/>
    <lineage>
        <taxon>Bacteria</taxon>
        <taxon>Bacillati</taxon>
        <taxon>Bacillota</taxon>
        <taxon>Clostridia</taxon>
        <taxon>Eubacteriales</taxon>
        <taxon>Candidatus Limadaptatus</taxon>
    </lineage>
</organism>
<evidence type="ECO:0000256" key="1">
    <source>
        <dbReference type="SAM" id="SignalP"/>
    </source>
</evidence>
<comment type="caution">
    <text evidence="2">The sequence shown here is derived from an EMBL/GenBank/DDBJ whole genome shotgun (WGS) entry which is preliminary data.</text>
</comment>
<gene>
    <name evidence="2" type="ORF">IAD51_02840</name>
</gene>
<feature type="signal peptide" evidence="1">
    <location>
        <begin position="1"/>
        <end position="23"/>
    </location>
</feature>
<feature type="chain" id="PRO_5038560061" description="Lipoprotein" evidence="1">
    <location>
        <begin position="24"/>
        <end position="199"/>
    </location>
</feature>
<reference evidence="2" key="1">
    <citation type="submission" date="2020-10" db="EMBL/GenBank/DDBJ databases">
        <authorList>
            <person name="Gilroy R."/>
        </authorList>
    </citation>
    <scope>NUCLEOTIDE SEQUENCE</scope>
    <source>
        <strain evidence="2">1063</strain>
    </source>
</reference>
<sequence>MKKKFAILLVLVLTLSVCAFSLAACDEEPEEVDRFALYGIDRLIAEYEYSYVRIDEWNEGEEAWQDMMPRYDLEDLYYIQHYVGDDPYALEMRSFIETVGGQIRVGMEETDFSGELGEMPSDLMPLGDGEAYLELQPATEQESEIPFGYEMIYIYHNITPQNHPTLDIISLTLWHRKEIDGRMCRFEIVYCAECDCRSN</sequence>
<proteinExistence type="predicted"/>
<protein>
    <recommendedName>
        <fullName evidence="4">Lipoprotein</fullName>
    </recommendedName>
</protein>
<dbReference type="Proteomes" id="UP000824088">
    <property type="component" value="Unassembled WGS sequence"/>
</dbReference>
<name>A0A9D1HSE8_9FIRM</name>
<reference evidence="2" key="2">
    <citation type="journal article" date="2021" name="PeerJ">
        <title>Extensive microbial diversity within the chicken gut microbiome revealed by metagenomics and culture.</title>
        <authorList>
            <person name="Gilroy R."/>
            <person name="Ravi A."/>
            <person name="Getino M."/>
            <person name="Pursley I."/>
            <person name="Horton D.L."/>
            <person name="Alikhan N.F."/>
            <person name="Baker D."/>
            <person name="Gharbi K."/>
            <person name="Hall N."/>
            <person name="Watson M."/>
            <person name="Adriaenssens E.M."/>
            <person name="Foster-Nyarko E."/>
            <person name="Jarju S."/>
            <person name="Secka A."/>
            <person name="Antonio M."/>
            <person name="Oren A."/>
            <person name="Chaudhuri R.R."/>
            <person name="La Ragione R."/>
            <person name="Hildebrand F."/>
            <person name="Pallen M.J."/>
        </authorList>
    </citation>
    <scope>NUCLEOTIDE SEQUENCE</scope>
    <source>
        <strain evidence="2">1063</strain>
    </source>
</reference>
<accession>A0A9D1HSE8</accession>
<dbReference type="EMBL" id="DVMN01000053">
    <property type="protein sequence ID" value="HIU21162.1"/>
    <property type="molecule type" value="Genomic_DNA"/>
</dbReference>
<dbReference type="AlphaFoldDB" id="A0A9D1HSE8"/>
<dbReference type="PROSITE" id="PS51257">
    <property type="entry name" value="PROKAR_LIPOPROTEIN"/>
    <property type="match status" value="1"/>
</dbReference>
<keyword evidence="1" id="KW-0732">Signal</keyword>